<name>A0A9Q0S0D2_9DIPT</name>
<dbReference type="InterPro" id="IPR047335">
    <property type="entry name" value="RUFY1-3"/>
</dbReference>
<evidence type="ECO:0000256" key="5">
    <source>
        <dbReference type="PROSITE-ProRule" id="PRU00091"/>
    </source>
</evidence>
<keyword evidence="4 6" id="KW-0175">Coiled coil</keyword>
<keyword evidence="3" id="KW-0862">Zinc</keyword>
<dbReference type="InterPro" id="IPR011011">
    <property type="entry name" value="Znf_FYVE_PHD"/>
</dbReference>
<dbReference type="EMBL" id="WJQU01000003">
    <property type="protein sequence ID" value="KAJ6639166.1"/>
    <property type="molecule type" value="Genomic_DNA"/>
</dbReference>
<dbReference type="PROSITE" id="PS50178">
    <property type="entry name" value="ZF_FYVE"/>
    <property type="match status" value="1"/>
</dbReference>
<evidence type="ECO:0000256" key="4">
    <source>
        <dbReference type="ARBA" id="ARBA00023054"/>
    </source>
</evidence>
<comment type="caution">
    <text evidence="8">The sequence shown here is derived from an EMBL/GenBank/DDBJ whole genome shotgun (WGS) entry which is preliminary data.</text>
</comment>
<dbReference type="InterPro" id="IPR017455">
    <property type="entry name" value="Znf_FYVE-rel"/>
</dbReference>
<evidence type="ECO:0000256" key="6">
    <source>
        <dbReference type="SAM" id="Coils"/>
    </source>
</evidence>
<organism evidence="8 9">
    <name type="scientific">Pseudolycoriella hygida</name>
    <dbReference type="NCBI Taxonomy" id="35572"/>
    <lineage>
        <taxon>Eukaryota</taxon>
        <taxon>Metazoa</taxon>
        <taxon>Ecdysozoa</taxon>
        <taxon>Arthropoda</taxon>
        <taxon>Hexapoda</taxon>
        <taxon>Insecta</taxon>
        <taxon>Pterygota</taxon>
        <taxon>Neoptera</taxon>
        <taxon>Endopterygota</taxon>
        <taxon>Diptera</taxon>
        <taxon>Nematocera</taxon>
        <taxon>Sciaroidea</taxon>
        <taxon>Sciaridae</taxon>
        <taxon>Pseudolycoriella</taxon>
    </lineage>
</organism>
<evidence type="ECO:0000313" key="8">
    <source>
        <dbReference type="EMBL" id="KAJ6639166.1"/>
    </source>
</evidence>
<dbReference type="GO" id="GO:0005737">
    <property type="term" value="C:cytoplasm"/>
    <property type="evidence" value="ECO:0007669"/>
    <property type="project" value="TreeGrafter"/>
</dbReference>
<protein>
    <submittedName>
        <fullName evidence="8">RUN and FYVE domain-containing protein 2</fullName>
    </submittedName>
</protein>
<evidence type="ECO:0000256" key="3">
    <source>
        <dbReference type="ARBA" id="ARBA00022833"/>
    </source>
</evidence>
<dbReference type="PANTHER" id="PTHR45956:SF6">
    <property type="entry name" value="RUN DOMAIN-CONTAINING PROTEIN"/>
    <property type="match status" value="1"/>
</dbReference>
<accession>A0A9Q0S0D2</accession>
<evidence type="ECO:0000256" key="1">
    <source>
        <dbReference type="ARBA" id="ARBA00022723"/>
    </source>
</evidence>
<proteinExistence type="predicted"/>
<reference evidence="8" key="1">
    <citation type="submission" date="2022-07" db="EMBL/GenBank/DDBJ databases">
        <authorList>
            <person name="Trinca V."/>
            <person name="Uliana J.V.C."/>
            <person name="Torres T.T."/>
            <person name="Ward R.J."/>
            <person name="Monesi N."/>
        </authorList>
    </citation>
    <scope>NUCLEOTIDE SEQUENCE</scope>
    <source>
        <strain evidence="8">HSMRA1968</strain>
        <tissue evidence="8">Whole embryos</tissue>
    </source>
</reference>
<dbReference type="PANTHER" id="PTHR45956">
    <property type="entry name" value="RUN AND FYVE DOMAIN-CONTAINING PROTEIN 2-LIKE PROTEIN"/>
    <property type="match status" value="1"/>
</dbReference>
<feature type="domain" description="FYVE-type" evidence="7">
    <location>
        <begin position="131"/>
        <end position="193"/>
    </location>
</feature>
<dbReference type="GO" id="GO:0008270">
    <property type="term" value="F:zinc ion binding"/>
    <property type="evidence" value="ECO:0007669"/>
    <property type="project" value="UniProtKB-KW"/>
</dbReference>
<dbReference type="SUPFAM" id="SSF57903">
    <property type="entry name" value="FYVE/PHD zinc finger"/>
    <property type="match status" value="1"/>
</dbReference>
<dbReference type="Pfam" id="PF01363">
    <property type="entry name" value="FYVE"/>
    <property type="match status" value="1"/>
</dbReference>
<dbReference type="OrthoDB" id="79871at2759"/>
<dbReference type="Proteomes" id="UP001151699">
    <property type="component" value="Chromosome X"/>
</dbReference>
<keyword evidence="9" id="KW-1185">Reference proteome</keyword>
<dbReference type="Gene3D" id="3.30.40.10">
    <property type="entry name" value="Zinc/RING finger domain, C3HC4 (zinc finger)"/>
    <property type="match status" value="1"/>
</dbReference>
<dbReference type="AlphaFoldDB" id="A0A9Q0S0D2"/>
<keyword evidence="1" id="KW-0479">Metal-binding</keyword>
<dbReference type="InterPro" id="IPR000306">
    <property type="entry name" value="Znf_FYVE"/>
</dbReference>
<evidence type="ECO:0000256" key="2">
    <source>
        <dbReference type="ARBA" id="ARBA00022771"/>
    </source>
</evidence>
<keyword evidence="2 5" id="KW-0863">Zinc-finger</keyword>
<feature type="coiled-coil region" evidence="6">
    <location>
        <begin position="11"/>
        <end position="111"/>
    </location>
</feature>
<evidence type="ECO:0000259" key="7">
    <source>
        <dbReference type="PROSITE" id="PS50178"/>
    </source>
</evidence>
<gene>
    <name evidence="8" type="primary">RUFY2</name>
    <name evidence="8" type="ORF">Bhyg_11906</name>
</gene>
<dbReference type="InterPro" id="IPR013083">
    <property type="entry name" value="Znf_RING/FYVE/PHD"/>
</dbReference>
<evidence type="ECO:0000313" key="9">
    <source>
        <dbReference type="Proteomes" id="UP001151699"/>
    </source>
</evidence>
<sequence>MAGMVAIQDTSEALSLKVVALKERASQAEAELRIERAYRMEVQESEAEKVEQINNLQRSIKQLNDDARRHEKVKQELDKVKKQWSEAQTTLEELGIQLSVSKLQVSELQEKVSLKESNKGIDAGIGTWTPDSMTSKCKGCNREFSLTKRKHHCRNCGEIFCNSCSEQLAPLPNDQGQFGKPVRVCDGCWEIINAPRN</sequence>
<dbReference type="SMART" id="SM00064">
    <property type="entry name" value="FYVE"/>
    <property type="match status" value="1"/>
</dbReference>